<dbReference type="InterPro" id="IPR016164">
    <property type="entry name" value="FAD-linked_Oxase-like_C"/>
</dbReference>
<dbReference type="Pfam" id="PF13183">
    <property type="entry name" value="Fer4_8"/>
    <property type="match status" value="1"/>
</dbReference>
<dbReference type="OrthoDB" id="9811557at2"/>
<evidence type="ECO:0000259" key="14">
    <source>
        <dbReference type="PROSITE" id="PS51387"/>
    </source>
</evidence>
<evidence type="ECO:0000256" key="10">
    <source>
        <dbReference type="ARBA" id="ARBA00051291"/>
    </source>
</evidence>
<dbReference type="PROSITE" id="PS51379">
    <property type="entry name" value="4FE4S_FER_2"/>
    <property type="match status" value="1"/>
</dbReference>
<evidence type="ECO:0000256" key="7">
    <source>
        <dbReference type="ARBA" id="ARBA00023004"/>
    </source>
</evidence>
<comment type="similarity">
    <text evidence="11">In the N-terminal section; belongs to the FAD-binding oxidoreductase/transferase type 4 family.</text>
</comment>
<evidence type="ECO:0000259" key="13">
    <source>
        <dbReference type="PROSITE" id="PS51379"/>
    </source>
</evidence>
<dbReference type="GO" id="GO:0051539">
    <property type="term" value="F:4 iron, 4 sulfur cluster binding"/>
    <property type="evidence" value="ECO:0007669"/>
    <property type="project" value="UniProtKB-KW"/>
</dbReference>
<keyword evidence="8" id="KW-0411">Iron-sulfur</keyword>
<dbReference type="GO" id="GO:0004458">
    <property type="term" value="F:D-lactate dehydrogenase (cytochrome) activity"/>
    <property type="evidence" value="ECO:0007669"/>
    <property type="project" value="TreeGrafter"/>
</dbReference>
<evidence type="ECO:0000256" key="1">
    <source>
        <dbReference type="ARBA" id="ARBA00001974"/>
    </source>
</evidence>
<sequence>MACGPWPPIFCAEVTNVTSPAPLRLADYSAFVKTLKSKGFRGETTIAASDRVVLATDNSIYQLLPDAVAWPMDEDDLVLIARLLDEPRFHGIVLRPRGGGTGTNGQSLGNGLVVDCSRHMTGIIEINAEQGWVRVQTGVIKDQLNAALKPLGLFFAPELSTSSRATLGGMISTDACGQGSCVYGKTSNHVLNLRVVLVGGEILETRRAPLDRTIKGRAGEVLACLDDISASQADLIAARFPKLNRSLTGYDLAHIRDGDTIDPAAVLCGSEGTLGLIAEARLNVLQIPKAAALILIFYPDFQSALRDAREVAVLGATSVETIDSRVLGLAREEPTFSAVAHLFPQAGAQGVNIVEFTDNDPATLAARVTTLVAQLASLPARLAMTVADGHEVELVWGLRKTAVGLLGRAIGDKRPIPFVEDCAVPPENLEPFIAGFRAILDREGLAYGMFGHVDAGVLHVRPAIDLTDPAQEPLIRRITEAVEALARSHDGLLWGEHGKGVRSEFVPEVFGPLYPSLQRIKATFDPRNQMNPGKIATPDNGPLWKIDEVPLRGQSDRTVLTALRTEYASAFGCNGNGACFNRTLDDVMCPSYKVTGDRRHSPKGRVGLVREWLRQGGPDGRADPQFEIEVKQAIDGCLSCGACTSQCPVRVDVPSIRSLFLDSFYRRHRRPLRDAALTHMEGLLPLAAKFRWGFNLMTNGPGAALMAAIGLTALPSMPKQSRGLRWLRQADIARLDPKVDVVLVPDAFTQFFEPQVVADLDVVLARLQKKLWLAPYRPSGKARKVLGRLAGFSRQAEIQKDSLKAIAATGVPLMGLEPPVTLSYRTDYPDDMPAVALPQQMLAPLIAALPARTSEMAVRLLPHCSERVLGAGATVEWRTIFDRLGIRLDIPATGCCGMAGMWGHESTNRAKSDEIFGHSWKAATAPGADAILATGFSCRCQTKHMTGTELQHPVSLLRQLLEAPVAMKG</sequence>
<reference evidence="15 16" key="1">
    <citation type="submission" date="2019-01" db="EMBL/GenBank/DDBJ databases">
        <title>The draft genome of Rhizobium sp. 24NR.</title>
        <authorList>
            <person name="Liu L."/>
            <person name="Liang L."/>
            <person name="Shi S."/>
            <person name="Xu L."/>
            <person name="Wang X."/>
            <person name="Li L."/>
            <person name="Zhang X."/>
        </authorList>
    </citation>
    <scope>NUCLEOTIDE SEQUENCE [LARGE SCALE GENOMIC DNA]</scope>
    <source>
        <strain evidence="15 16">24NR</strain>
    </source>
</reference>
<dbReference type="InterPro" id="IPR036318">
    <property type="entry name" value="FAD-bd_PCMH-like_sf"/>
</dbReference>
<keyword evidence="3" id="KW-0285">Flavoprotein</keyword>
<dbReference type="GO" id="GO:0046872">
    <property type="term" value="F:metal ion binding"/>
    <property type="evidence" value="ECO:0007669"/>
    <property type="project" value="UniProtKB-KW"/>
</dbReference>
<keyword evidence="5" id="KW-0274">FAD</keyword>
<dbReference type="SUPFAM" id="SSF56176">
    <property type="entry name" value="FAD-binding/transporter-associated domain-like"/>
    <property type="match status" value="1"/>
</dbReference>
<evidence type="ECO:0000256" key="5">
    <source>
        <dbReference type="ARBA" id="ARBA00022827"/>
    </source>
</evidence>
<dbReference type="Gene3D" id="1.10.1060.10">
    <property type="entry name" value="Alpha-helical ferredoxin"/>
    <property type="match status" value="1"/>
</dbReference>
<dbReference type="FunFam" id="3.30.70.2740:FF:000003">
    <property type="entry name" value="Oxidoreductase, FAD-binding, putative"/>
    <property type="match status" value="1"/>
</dbReference>
<name>A0A444LF32_9HYPH</name>
<dbReference type="GO" id="GO:0008720">
    <property type="term" value="F:D-lactate dehydrogenase (NAD+) activity"/>
    <property type="evidence" value="ECO:0007669"/>
    <property type="project" value="TreeGrafter"/>
</dbReference>
<dbReference type="InterPro" id="IPR004113">
    <property type="entry name" value="FAD-bd_oxidored_4_C"/>
</dbReference>
<dbReference type="InterPro" id="IPR006094">
    <property type="entry name" value="Oxid_FAD_bind_N"/>
</dbReference>
<dbReference type="PANTHER" id="PTHR11748">
    <property type="entry name" value="D-LACTATE DEHYDROGENASE"/>
    <property type="match status" value="1"/>
</dbReference>
<protein>
    <recommendedName>
        <fullName evidence="12">D-2-hydroxyglutarate dehydrogenase</fullName>
        <ecNumber evidence="9">1.1.99.39</ecNumber>
    </recommendedName>
</protein>
<organism evidence="15 16">
    <name type="scientific">Neorhizobium lilium</name>
    <dbReference type="NCBI Taxonomy" id="2503024"/>
    <lineage>
        <taxon>Bacteria</taxon>
        <taxon>Pseudomonadati</taxon>
        <taxon>Pseudomonadota</taxon>
        <taxon>Alphaproteobacteria</taxon>
        <taxon>Hyphomicrobiales</taxon>
        <taxon>Rhizobiaceae</taxon>
        <taxon>Rhizobium/Agrobacterium group</taxon>
        <taxon>Neorhizobium</taxon>
    </lineage>
</organism>
<dbReference type="GO" id="GO:0051990">
    <property type="term" value="F:(R)-2-hydroxyglutarate dehydrogenase activity"/>
    <property type="evidence" value="ECO:0007669"/>
    <property type="project" value="UniProtKB-EC"/>
</dbReference>
<feature type="domain" description="FAD-binding PCMH-type" evidence="14">
    <location>
        <begin position="61"/>
        <end position="287"/>
    </location>
</feature>
<evidence type="ECO:0000256" key="9">
    <source>
        <dbReference type="ARBA" id="ARBA00039003"/>
    </source>
</evidence>
<evidence type="ECO:0000256" key="2">
    <source>
        <dbReference type="ARBA" id="ARBA00022485"/>
    </source>
</evidence>
<dbReference type="InterPro" id="IPR017896">
    <property type="entry name" value="4Fe4S_Fe-S-bd"/>
</dbReference>
<dbReference type="GO" id="GO:1903457">
    <property type="term" value="P:lactate catabolic process"/>
    <property type="evidence" value="ECO:0007669"/>
    <property type="project" value="TreeGrafter"/>
</dbReference>
<gene>
    <name evidence="15" type="ORF">EPK99_13740</name>
</gene>
<keyword evidence="4" id="KW-0479">Metal-binding</keyword>
<dbReference type="EC" id="1.1.99.39" evidence="9"/>
<dbReference type="PROSITE" id="PS00198">
    <property type="entry name" value="4FE4S_FER_1"/>
    <property type="match status" value="1"/>
</dbReference>
<dbReference type="Gene3D" id="3.30.465.10">
    <property type="match status" value="1"/>
</dbReference>
<dbReference type="InterPro" id="IPR016169">
    <property type="entry name" value="FAD-bd_PCMH_sub2"/>
</dbReference>
<keyword evidence="2" id="KW-0004">4Fe-4S</keyword>
<comment type="catalytic activity">
    <reaction evidence="10">
        <text>(R)-2-hydroxyglutarate + A = 2-oxoglutarate + AH2</text>
        <dbReference type="Rhea" id="RHEA:38295"/>
        <dbReference type="ChEBI" id="CHEBI:13193"/>
        <dbReference type="ChEBI" id="CHEBI:15801"/>
        <dbReference type="ChEBI" id="CHEBI:16810"/>
        <dbReference type="ChEBI" id="CHEBI:17499"/>
        <dbReference type="EC" id="1.1.99.39"/>
    </reaction>
    <physiologicalReaction direction="left-to-right" evidence="10">
        <dbReference type="Rhea" id="RHEA:38296"/>
    </physiologicalReaction>
</comment>
<dbReference type="Proteomes" id="UP000287687">
    <property type="component" value="Unassembled WGS sequence"/>
</dbReference>
<dbReference type="PANTHER" id="PTHR11748:SF119">
    <property type="entry name" value="D-2-HYDROXYGLUTARATE DEHYDROGENASE"/>
    <property type="match status" value="1"/>
</dbReference>
<dbReference type="InterPro" id="IPR017900">
    <property type="entry name" value="4Fe4S_Fe_S_CS"/>
</dbReference>
<dbReference type="PROSITE" id="PS51387">
    <property type="entry name" value="FAD_PCMH"/>
    <property type="match status" value="1"/>
</dbReference>
<evidence type="ECO:0000256" key="8">
    <source>
        <dbReference type="ARBA" id="ARBA00023014"/>
    </source>
</evidence>
<dbReference type="InterPro" id="IPR016166">
    <property type="entry name" value="FAD-bd_PCMH"/>
</dbReference>
<comment type="cofactor">
    <cofactor evidence="1">
        <name>FAD</name>
        <dbReference type="ChEBI" id="CHEBI:57692"/>
    </cofactor>
</comment>
<evidence type="ECO:0000256" key="6">
    <source>
        <dbReference type="ARBA" id="ARBA00023002"/>
    </source>
</evidence>
<dbReference type="Pfam" id="PF01565">
    <property type="entry name" value="FAD_binding_4"/>
    <property type="match status" value="1"/>
</dbReference>
<dbReference type="EMBL" id="SBIP01000003">
    <property type="protein sequence ID" value="RWX76735.1"/>
    <property type="molecule type" value="Genomic_DNA"/>
</dbReference>
<dbReference type="SUPFAM" id="SSF55103">
    <property type="entry name" value="FAD-linked oxidases, C-terminal domain"/>
    <property type="match status" value="1"/>
</dbReference>
<evidence type="ECO:0000256" key="3">
    <source>
        <dbReference type="ARBA" id="ARBA00022630"/>
    </source>
</evidence>
<proteinExistence type="inferred from homology"/>
<accession>A0A444LF32</accession>
<dbReference type="GO" id="GO:0071949">
    <property type="term" value="F:FAD binding"/>
    <property type="evidence" value="ECO:0007669"/>
    <property type="project" value="InterPro"/>
</dbReference>
<evidence type="ECO:0000256" key="11">
    <source>
        <dbReference type="ARBA" id="ARBA00060924"/>
    </source>
</evidence>
<evidence type="ECO:0000256" key="4">
    <source>
        <dbReference type="ARBA" id="ARBA00022723"/>
    </source>
</evidence>
<keyword evidence="16" id="KW-1185">Reference proteome</keyword>
<dbReference type="SUPFAM" id="SSF46548">
    <property type="entry name" value="alpha-helical ferredoxin"/>
    <property type="match status" value="1"/>
</dbReference>
<keyword evidence="6" id="KW-0560">Oxidoreductase</keyword>
<dbReference type="InterPro" id="IPR009051">
    <property type="entry name" value="Helical_ferredxn"/>
</dbReference>
<dbReference type="AlphaFoldDB" id="A0A444LF32"/>
<dbReference type="Gene3D" id="3.30.70.2740">
    <property type="match status" value="1"/>
</dbReference>
<dbReference type="Pfam" id="PF02913">
    <property type="entry name" value="FAD-oxidase_C"/>
    <property type="match status" value="1"/>
</dbReference>
<evidence type="ECO:0000313" key="16">
    <source>
        <dbReference type="Proteomes" id="UP000287687"/>
    </source>
</evidence>
<feature type="domain" description="4Fe-4S ferredoxin-type" evidence="13">
    <location>
        <begin position="626"/>
        <end position="659"/>
    </location>
</feature>
<keyword evidence="7" id="KW-0408">Iron</keyword>
<comment type="caution">
    <text evidence="15">The sequence shown here is derived from an EMBL/GenBank/DDBJ whole genome shotgun (WGS) entry which is preliminary data.</text>
</comment>
<evidence type="ECO:0000256" key="12">
    <source>
        <dbReference type="ARBA" id="ARBA00067680"/>
    </source>
</evidence>
<evidence type="ECO:0000313" key="15">
    <source>
        <dbReference type="EMBL" id="RWX76735.1"/>
    </source>
</evidence>